<dbReference type="Pfam" id="PF14381">
    <property type="entry name" value="EDR1_CTR1_ARMC3_pept"/>
    <property type="match status" value="1"/>
</dbReference>
<evidence type="ECO:0000256" key="1">
    <source>
        <dbReference type="SAM" id="MobiDB-lite"/>
    </source>
</evidence>
<dbReference type="EMBL" id="CM000781">
    <property type="protein sequence ID" value="AQK71409.1"/>
    <property type="molecule type" value="Genomic_DNA"/>
</dbReference>
<dbReference type="InterPro" id="IPR011009">
    <property type="entry name" value="Kinase-like_dom_sf"/>
</dbReference>
<dbReference type="InterPro" id="IPR055164">
    <property type="entry name" value="EDR1/CTR1/ARMC3-like_pept-like"/>
</dbReference>
<name>A0A1D6H9N5_MAIZE</name>
<feature type="compositionally biased region" description="Polar residues" evidence="1">
    <location>
        <begin position="405"/>
        <end position="425"/>
    </location>
</feature>
<feature type="region of interest" description="Disordered" evidence="1">
    <location>
        <begin position="1"/>
        <end position="63"/>
    </location>
</feature>
<organism evidence="3">
    <name type="scientific">Zea mays</name>
    <name type="common">Maize</name>
    <dbReference type="NCBI Taxonomy" id="4577"/>
    <lineage>
        <taxon>Eukaryota</taxon>
        <taxon>Viridiplantae</taxon>
        <taxon>Streptophyta</taxon>
        <taxon>Embryophyta</taxon>
        <taxon>Tracheophyta</taxon>
        <taxon>Spermatophyta</taxon>
        <taxon>Magnoliopsida</taxon>
        <taxon>Liliopsida</taxon>
        <taxon>Poales</taxon>
        <taxon>Poaceae</taxon>
        <taxon>PACMAD clade</taxon>
        <taxon>Panicoideae</taxon>
        <taxon>Andropogonodae</taxon>
        <taxon>Andropogoneae</taxon>
        <taxon>Tripsacinae</taxon>
        <taxon>Zea</taxon>
    </lineage>
</organism>
<feature type="domain" description="EDR1/CTR1/ARMC3-like peptidase-like" evidence="2">
    <location>
        <begin position="189"/>
        <end position="297"/>
    </location>
</feature>
<proteinExistence type="predicted"/>
<dbReference type="SUPFAM" id="SSF56112">
    <property type="entry name" value="Protein kinase-like (PK-like)"/>
    <property type="match status" value="1"/>
</dbReference>
<dbReference type="Gene3D" id="3.30.200.20">
    <property type="entry name" value="Phosphorylase Kinase, domain 1"/>
    <property type="match status" value="2"/>
</dbReference>
<evidence type="ECO:0000259" key="2">
    <source>
        <dbReference type="Pfam" id="PF14381"/>
    </source>
</evidence>
<keyword evidence="3" id="KW-0808">Transferase</keyword>
<sequence length="507" mass="54346">MMKDAKWPHAVSSAGGRRGPPASSSNAGASYTLLASSPPSSVRNDGCSPHYPPAPASDDDGLSSFDASVAAAKLPFQQLHRNRPQLGVADWLPLQRQSSGSSVGGDDGEVSSTVSFTIANAAEYRYKGDADRAPSSSSKSWAQQAEEAYNLQLALALRLCSEASAAADPNFLDSSIAAADHLQPIASPQSLSHRFWVNGCLSYSDKVSDGFYFIQGMDPFIWTLCNDLHDGGRVPTIESLKAVNPTDSAIEVVIVDKVADYDLRQLISMAIDVSLNRTDSKEIATRLAAVVSTKMGECLIDLIGNPGFLSEPDSLLNGLSSISVSSPLRPPKHDSADNSDNFKLFAKKYFLDCQSLNLMFSDPAAGTVIDLDEVMGSNLGLNSSHATNSDCQATFTHLKAGTRRSSQDGSFIMQRSSQEDTQSGLSDPFSDMSLEIEDLIIPWSELVLKEKIGAGSFGTVHRADWNGSVAIMRSLRHPNIVLLMGAVTQPPNLSIVTEYLSRCVLTF</sequence>
<gene>
    <name evidence="3" type="ORF">ZEAMMB73_Zm00001d016675</name>
</gene>
<dbReference type="InterPro" id="IPR051681">
    <property type="entry name" value="Ser/Thr_Kinases-Pseudokinases"/>
</dbReference>
<dbReference type="AlphaFoldDB" id="A0A1D6H9N5"/>
<dbReference type="PANTHER" id="PTHR44329:SF255">
    <property type="entry name" value="OS02G0527600 PROTEIN"/>
    <property type="match status" value="1"/>
</dbReference>
<dbReference type="PANTHER" id="PTHR44329">
    <property type="entry name" value="SERINE/THREONINE-PROTEIN KINASE TNNI3K-RELATED"/>
    <property type="match status" value="1"/>
</dbReference>
<protein>
    <submittedName>
        <fullName evidence="3">Serine/threonine-protein kinase CTR1</fullName>
    </submittedName>
</protein>
<evidence type="ECO:0000313" key="3">
    <source>
        <dbReference type="EMBL" id="AQK71409.1"/>
    </source>
</evidence>
<dbReference type="ExpressionAtlas" id="A0A1D6H9N5">
    <property type="expression patterns" value="baseline and differential"/>
</dbReference>
<accession>A0A1D6H9N5</accession>
<feature type="compositionally biased region" description="Low complexity" evidence="1">
    <location>
        <begin position="19"/>
        <end position="30"/>
    </location>
</feature>
<feature type="region of interest" description="Disordered" evidence="1">
    <location>
        <begin position="405"/>
        <end position="427"/>
    </location>
</feature>
<reference evidence="3" key="1">
    <citation type="submission" date="2015-12" db="EMBL/GenBank/DDBJ databases">
        <title>Update maize B73 reference genome by single molecule sequencing technologies.</title>
        <authorList>
            <consortium name="Maize Genome Sequencing Project"/>
            <person name="Ware D."/>
        </authorList>
    </citation>
    <scope>NUCLEOTIDE SEQUENCE</scope>
    <source>
        <tissue evidence="3">Seedling</tissue>
    </source>
</reference>
<keyword evidence="3" id="KW-0418">Kinase</keyword>
<feature type="compositionally biased region" description="Polar residues" evidence="1">
    <location>
        <begin position="33"/>
        <end position="43"/>
    </location>
</feature>
<dbReference type="GO" id="GO:0016301">
    <property type="term" value="F:kinase activity"/>
    <property type="evidence" value="ECO:0007669"/>
    <property type="project" value="UniProtKB-KW"/>
</dbReference>